<dbReference type="FunFam" id="3.40.190.10:FF:000002">
    <property type="entry name" value="Glutamine ABC transporter periplasmic protein"/>
    <property type="match status" value="1"/>
</dbReference>
<feature type="signal peptide" evidence="7">
    <location>
        <begin position="1"/>
        <end position="25"/>
    </location>
</feature>
<dbReference type="AlphaFoldDB" id="A0A1X7PAN8"/>
<name>A0A1X7PAN8_9HYPH</name>
<evidence type="ECO:0000313" key="10">
    <source>
        <dbReference type="EMBL" id="SMH47314.1"/>
    </source>
</evidence>
<protein>
    <submittedName>
        <fullName evidence="10">Amino acid ABC transporter substrate-binding protein, PAAT family</fullName>
    </submittedName>
</protein>
<keyword evidence="11" id="KW-1185">Reference proteome</keyword>
<evidence type="ECO:0000256" key="1">
    <source>
        <dbReference type="ARBA" id="ARBA00004418"/>
    </source>
</evidence>
<dbReference type="InterPro" id="IPR018313">
    <property type="entry name" value="SBP_3_CS"/>
</dbReference>
<keyword evidence="4 7" id="KW-0732">Signal</keyword>
<dbReference type="SMART" id="SM00079">
    <property type="entry name" value="PBPe"/>
    <property type="match status" value="1"/>
</dbReference>
<proteinExistence type="inferred from homology"/>
<evidence type="ECO:0000256" key="3">
    <source>
        <dbReference type="ARBA" id="ARBA00022448"/>
    </source>
</evidence>
<gene>
    <name evidence="10" type="ORF">SAMN02982922_3506</name>
</gene>
<dbReference type="NCBIfam" id="TIGR01096">
    <property type="entry name" value="3A0103s03R"/>
    <property type="match status" value="1"/>
</dbReference>
<dbReference type="CDD" id="cd13702">
    <property type="entry name" value="PBP2_mlr5654_like"/>
    <property type="match status" value="1"/>
</dbReference>
<dbReference type="OrthoDB" id="9807134at2"/>
<dbReference type="SMART" id="SM00062">
    <property type="entry name" value="PBPb"/>
    <property type="match status" value="1"/>
</dbReference>
<accession>A0A1X7PAN8</accession>
<dbReference type="InterPro" id="IPR001638">
    <property type="entry name" value="Solute-binding_3/MltF_N"/>
</dbReference>
<dbReference type="PANTHER" id="PTHR35936:SF19">
    <property type="entry name" value="AMINO-ACID-BINDING PROTEIN YXEM-RELATED"/>
    <property type="match status" value="1"/>
</dbReference>
<dbReference type="PANTHER" id="PTHR35936">
    <property type="entry name" value="MEMBRANE-BOUND LYTIC MUREIN TRANSGLYCOSYLASE F"/>
    <property type="match status" value="1"/>
</dbReference>
<dbReference type="RefSeq" id="WP_085467717.1">
    <property type="nucleotide sequence ID" value="NZ_FXBL01000004.1"/>
</dbReference>
<evidence type="ECO:0000256" key="5">
    <source>
        <dbReference type="ARBA" id="ARBA00022764"/>
    </source>
</evidence>
<keyword evidence="3" id="KW-0813">Transport</keyword>
<comment type="similarity">
    <text evidence="2 6">Belongs to the bacterial solute-binding protein 3 family.</text>
</comment>
<evidence type="ECO:0000256" key="2">
    <source>
        <dbReference type="ARBA" id="ARBA00010333"/>
    </source>
</evidence>
<feature type="chain" id="PRO_5012372181" evidence="7">
    <location>
        <begin position="26"/>
        <end position="259"/>
    </location>
</feature>
<dbReference type="GO" id="GO:0015276">
    <property type="term" value="F:ligand-gated monoatomic ion channel activity"/>
    <property type="evidence" value="ECO:0007669"/>
    <property type="project" value="InterPro"/>
</dbReference>
<dbReference type="Proteomes" id="UP000193083">
    <property type="component" value="Unassembled WGS sequence"/>
</dbReference>
<evidence type="ECO:0000259" key="8">
    <source>
        <dbReference type="SMART" id="SM00062"/>
    </source>
</evidence>
<reference evidence="10 11" key="1">
    <citation type="submission" date="2017-04" db="EMBL/GenBank/DDBJ databases">
        <authorList>
            <person name="Afonso C.L."/>
            <person name="Miller P.J."/>
            <person name="Scott M.A."/>
            <person name="Spackman E."/>
            <person name="Goraichik I."/>
            <person name="Dimitrov K.M."/>
            <person name="Suarez D.L."/>
            <person name="Swayne D.E."/>
        </authorList>
    </citation>
    <scope>NUCLEOTIDE SEQUENCE [LARGE SCALE GENOMIC DNA]</scope>
    <source>
        <strain evidence="10 11">B5P</strain>
    </source>
</reference>
<dbReference type="InterPro" id="IPR001320">
    <property type="entry name" value="Iontro_rcpt_C"/>
</dbReference>
<dbReference type="EMBL" id="FXBL01000004">
    <property type="protein sequence ID" value="SMH47314.1"/>
    <property type="molecule type" value="Genomic_DNA"/>
</dbReference>
<feature type="domain" description="Solute-binding protein family 3/N-terminal" evidence="8">
    <location>
        <begin position="28"/>
        <end position="255"/>
    </location>
</feature>
<evidence type="ECO:0000256" key="6">
    <source>
        <dbReference type="RuleBase" id="RU003744"/>
    </source>
</evidence>
<dbReference type="PROSITE" id="PS01039">
    <property type="entry name" value="SBP_BACTERIAL_3"/>
    <property type="match status" value="1"/>
</dbReference>
<dbReference type="SUPFAM" id="SSF53850">
    <property type="entry name" value="Periplasmic binding protein-like II"/>
    <property type="match status" value="1"/>
</dbReference>
<comment type="subcellular location">
    <subcellularLocation>
        <location evidence="1">Periplasm</location>
    </subcellularLocation>
</comment>
<evidence type="ECO:0000313" key="11">
    <source>
        <dbReference type="Proteomes" id="UP000193083"/>
    </source>
</evidence>
<dbReference type="Pfam" id="PF00497">
    <property type="entry name" value="SBP_bac_3"/>
    <property type="match status" value="1"/>
</dbReference>
<keyword evidence="5" id="KW-0574">Periplasm</keyword>
<evidence type="ECO:0000256" key="7">
    <source>
        <dbReference type="SAM" id="SignalP"/>
    </source>
</evidence>
<dbReference type="GO" id="GO:0030288">
    <property type="term" value="C:outer membrane-bounded periplasmic space"/>
    <property type="evidence" value="ECO:0007669"/>
    <property type="project" value="InterPro"/>
</dbReference>
<evidence type="ECO:0000256" key="4">
    <source>
        <dbReference type="ARBA" id="ARBA00022729"/>
    </source>
</evidence>
<evidence type="ECO:0000259" key="9">
    <source>
        <dbReference type="SMART" id="SM00079"/>
    </source>
</evidence>
<feature type="domain" description="Ionotropic glutamate receptor C-terminal" evidence="9">
    <location>
        <begin position="28"/>
        <end position="254"/>
    </location>
</feature>
<dbReference type="Gene3D" id="3.40.190.10">
    <property type="entry name" value="Periplasmic binding protein-like II"/>
    <property type="match status" value="2"/>
</dbReference>
<dbReference type="GO" id="GO:0016020">
    <property type="term" value="C:membrane"/>
    <property type="evidence" value="ECO:0007669"/>
    <property type="project" value="InterPro"/>
</dbReference>
<organism evidence="10 11">
    <name type="scientific">Mesorhizobium australicum</name>
    <dbReference type="NCBI Taxonomy" id="536018"/>
    <lineage>
        <taxon>Bacteria</taxon>
        <taxon>Pseudomonadati</taxon>
        <taxon>Pseudomonadota</taxon>
        <taxon>Alphaproteobacteria</taxon>
        <taxon>Hyphomicrobiales</taxon>
        <taxon>Phyllobacteriaceae</taxon>
        <taxon>Mesorhizobium</taxon>
    </lineage>
</organism>
<sequence>MRITKRLALGLTAAAFAFGLGAANAQETLKIGTEGAYPPFNNLTSDGKLEGFDIDIANALCEEMKVKCEFVTQDWDGIIPALQAGKFDAIIASMSITDERKQKVDFTHKYYHTPSAIVVPKDSDVKGASKEDLAGKTIGAATSTTHFNYAEKTYTDSTLKGYPTSQEFFLDIANGRLDAVTDDVVVLDEWLKTADGACCKIAGMITPVPEIHGEGAGIAVRKGETALADKFNAAIDAIRKNGKYKEINDKYFTFDVYGG</sequence>
<dbReference type="InterPro" id="IPR005768">
    <property type="entry name" value="Lys_Arg_Orn-bd"/>
</dbReference>